<accession>A0AAV7JYG1</accession>
<dbReference type="Pfam" id="PF18658">
    <property type="entry name" value="zf-C2H2_12"/>
    <property type="match status" value="1"/>
</dbReference>
<evidence type="ECO:0000313" key="2">
    <source>
        <dbReference type="EMBL" id="KAI6653946.1"/>
    </source>
</evidence>
<sequence>MSSPVIKAIKRKIESECRVFKSSWTLDFFVVEHNECLLCLICQEMIAVFKEYNIKRHYSTKHADKFNTRTSQVRIDRVNLLKDSINSQQFFFKVVKLSSETATKISFLITEAIAKNGKPLFEEEFVKDCLDIFASVTCPDKKSIVESISLSYQTVARRVDDLSSNIEISLIERLNAYKFYNLALDESTDVSDTAQLAIFVRGVTEN</sequence>
<dbReference type="AlphaFoldDB" id="A0AAV7JYG1"/>
<evidence type="ECO:0000313" key="3">
    <source>
        <dbReference type="Proteomes" id="UP001165289"/>
    </source>
</evidence>
<proteinExistence type="predicted"/>
<comment type="caution">
    <text evidence="2">The sequence shown here is derived from an EMBL/GenBank/DDBJ whole genome shotgun (WGS) entry which is preliminary data.</text>
</comment>
<evidence type="ECO:0000259" key="1">
    <source>
        <dbReference type="Pfam" id="PF18658"/>
    </source>
</evidence>
<dbReference type="Proteomes" id="UP001165289">
    <property type="component" value="Unassembled WGS sequence"/>
</dbReference>
<keyword evidence="3" id="KW-1185">Reference proteome</keyword>
<dbReference type="PANTHER" id="PTHR45913:SF21">
    <property type="entry name" value="DUF4371 DOMAIN-CONTAINING PROTEIN"/>
    <property type="match status" value="1"/>
</dbReference>
<organism evidence="2 3">
    <name type="scientific">Oopsacas minuta</name>
    <dbReference type="NCBI Taxonomy" id="111878"/>
    <lineage>
        <taxon>Eukaryota</taxon>
        <taxon>Metazoa</taxon>
        <taxon>Porifera</taxon>
        <taxon>Hexactinellida</taxon>
        <taxon>Hexasterophora</taxon>
        <taxon>Lyssacinosida</taxon>
        <taxon>Leucopsacidae</taxon>
        <taxon>Oopsacas</taxon>
    </lineage>
</organism>
<reference evidence="2 3" key="1">
    <citation type="journal article" date="2023" name="BMC Biol.">
        <title>The compact genome of the sponge Oopsacas minuta (Hexactinellida) is lacking key metazoan core genes.</title>
        <authorList>
            <person name="Santini S."/>
            <person name="Schenkelaars Q."/>
            <person name="Jourda C."/>
            <person name="Duchesne M."/>
            <person name="Belahbib H."/>
            <person name="Rocher C."/>
            <person name="Selva M."/>
            <person name="Riesgo A."/>
            <person name="Vervoort M."/>
            <person name="Leys S.P."/>
            <person name="Kodjabachian L."/>
            <person name="Le Bivic A."/>
            <person name="Borchiellini C."/>
            <person name="Claverie J.M."/>
            <person name="Renard E."/>
        </authorList>
    </citation>
    <scope>NUCLEOTIDE SEQUENCE [LARGE SCALE GENOMIC DNA]</scope>
    <source>
        <strain evidence="2">SPO-2</strain>
    </source>
</reference>
<name>A0AAV7JYG1_9METZ</name>
<dbReference type="EMBL" id="JAKMXF010000244">
    <property type="protein sequence ID" value="KAI6653946.1"/>
    <property type="molecule type" value="Genomic_DNA"/>
</dbReference>
<gene>
    <name evidence="2" type="ORF">LOD99_3122</name>
</gene>
<dbReference type="PANTHER" id="PTHR45913">
    <property type="entry name" value="EPM2A-INTERACTING PROTEIN 1"/>
    <property type="match status" value="1"/>
</dbReference>
<dbReference type="InterPro" id="IPR040647">
    <property type="entry name" value="SPIN-DOC_Znf-C2H2"/>
</dbReference>
<protein>
    <submittedName>
        <fullName evidence="2">General transcription factor II-I repeat domain-containing protein 2A-like</fullName>
    </submittedName>
</protein>
<feature type="domain" description="SPIN-DOC-like zinc-finger" evidence="1">
    <location>
        <begin position="22"/>
        <end position="66"/>
    </location>
</feature>